<name>A0A0C3Q796_9AGAM</name>
<dbReference type="Proteomes" id="UP000054248">
    <property type="component" value="Unassembled WGS sequence"/>
</dbReference>
<sequence length="279" mass="30925">ITPFLLDGLQSYMFAVSSTSETHYPELWSLDHNNIAQSGSSQEKRLVDEYQQMISKRIVEEWECNVVLDKGHKFPTKKQMLEIWGLKISASLILLGWEGLKPRVVEWNACSEALKENRLERKPAASLFALEAPVHSTQGPIPLQVSCWLDPGMGEYHSKAHGAVKLGTATEYIWSDMPKSPNKLIEDHKTDQGYWDPSAGSSELDGVVPKQRDANRFCGGNGGTRHWSSWSLAGPWGVEELVILLAVIGFAPCNDGALPAGHGMEGLEMEAYCEEGSWV</sequence>
<evidence type="ECO:0000313" key="1">
    <source>
        <dbReference type="EMBL" id="KIO19354.1"/>
    </source>
</evidence>
<feature type="non-terminal residue" evidence="1">
    <location>
        <position position="1"/>
    </location>
</feature>
<organism evidence="1 2">
    <name type="scientific">Tulasnella calospora MUT 4182</name>
    <dbReference type="NCBI Taxonomy" id="1051891"/>
    <lineage>
        <taxon>Eukaryota</taxon>
        <taxon>Fungi</taxon>
        <taxon>Dikarya</taxon>
        <taxon>Basidiomycota</taxon>
        <taxon>Agaricomycotina</taxon>
        <taxon>Agaricomycetes</taxon>
        <taxon>Cantharellales</taxon>
        <taxon>Tulasnellaceae</taxon>
        <taxon>Tulasnella</taxon>
    </lineage>
</organism>
<reference evidence="1 2" key="1">
    <citation type="submission" date="2014-04" db="EMBL/GenBank/DDBJ databases">
        <authorList>
            <consortium name="DOE Joint Genome Institute"/>
            <person name="Kuo A."/>
            <person name="Girlanda M."/>
            <person name="Perotto S."/>
            <person name="Kohler A."/>
            <person name="Nagy L.G."/>
            <person name="Floudas D."/>
            <person name="Copeland A."/>
            <person name="Barry K.W."/>
            <person name="Cichocki N."/>
            <person name="Veneault-Fourrey C."/>
            <person name="LaButti K."/>
            <person name="Lindquist E.A."/>
            <person name="Lipzen A."/>
            <person name="Lundell T."/>
            <person name="Morin E."/>
            <person name="Murat C."/>
            <person name="Sun H."/>
            <person name="Tunlid A."/>
            <person name="Henrissat B."/>
            <person name="Grigoriev I.V."/>
            <person name="Hibbett D.S."/>
            <person name="Martin F."/>
            <person name="Nordberg H.P."/>
            <person name="Cantor M.N."/>
            <person name="Hua S.X."/>
        </authorList>
    </citation>
    <scope>NUCLEOTIDE SEQUENCE [LARGE SCALE GENOMIC DNA]</scope>
    <source>
        <strain evidence="1 2">MUT 4182</strain>
    </source>
</reference>
<proteinExistence type="predicted"/>
<gene>
    <name evidence="1" type="ORF">M407DRAFT_11445</name>
</gene>
<dbReference type="HOGENOM" id="CLU_999499_0_0_1"/>
<keyword evidence="2" id="KW-1185">Reference proteome</keyword>
<dbReference type="EMBL" id="KN823227">
    <property type="protein sequence ID" value="KIO19354.1"/>
    <property type="molecule type" value="Genomic_DNA"/>
</dbReference>
<accession>A0A0C3Q796</accession>
<evidence type="ECO:0000313" key="2">
    <source>
        <dbReference type="Proteomes" id="UP000054248"/>
    </source>
</evidence>
<dbReference type="AlphaFoldDB" id="A0A0C3Q796"/>
<protein>
    <submittedName>
        <fullName evidence="1">Uncharacterized protein</fullName>
    </submittedName>
</protein>
<reference evidence="2" key="2">
    <citation type="submission" date="2015-01" db="EMBL/GenBank/DDBJ databases">
        <title>Evolutionary Origins and Diversification of the Mycorrhizal Mutualists.</title>
        <authorList>
            <consortium name="DOE Joint Genome Institute"/>
            <consortium name="Mycorrhizal Genomics Consortium"/>
            <person name="Kohler A."/>
            <person name="Kuo A."/>
            <person name="Nagy L.G."/>
            <person name="Floudas D."/>
            <person name="Copeland A."/>
            <person name="Barry K.W."/>
            <person name="Cichocki N."/>
            <person name="Veneault-Fourrey C."/>
            <person name="LaButti K."/>
            <person name="Lindquist E.A."/>
            <person name="Lipzen A."/>
            <person name="Lundell T."/>
            <person name="Morin E."/>
            <person name="Murat C."/>
            <person name="Riley R."/>
            <person name="Ohm R."/>
            <person name="Sun H."/>
            <person name="Tunlid A."/>
            <person name="Henrissat B."/>
            <person name="Grigoriev I.V."/>
            <person name="Hibbett D.S."/>
            <person name="Martin F."/>
        </authorList>
    </citation>
    <scope>NUCLEOTIDE SEQUENCE [LARGE SCALE GENOMIC DNA]</scope>
    <source>
        <strain evidence="2">MUT 4182</strain>
    </source>
</reference>